<evidence type="ECO:0000256" key="2">
    <source>
        <dbReference type="ARBA" id="ARBA00022963"/>
    </source>
</evidence>
<evidence type="ECO:0000256" key="1">
    <source>
        <dbReference type="ARBA" id="ARBA00022801"/>
    </source>
</evidence>
<keyword evidence="2 4" id="KW-0442">Lipid degradation</keyword>
<keyword evidence="1 4" id="KW-0378">Hydrolase</keyword>
<organism evidence="6 7">
    <name type="scientific">Algicella marina</name>
    <dbReference type="NCBI Taxonomy" id="2683284"/>
    <lineage>
        <taxon>Bacteria</taxon>
        <taxon>Pseudomonadati</taxon>
        <taxon>Pseudomonadota</taxon>
        <taxon>Alphaproteobacteria</taxon>
        <taxon>Rhodobacterales</taxon>
        <taxon>Paracoccaceae</taxon>
        <taxon>Algicella</taxon>
    </lineage>
</organism>
<name>A0A6P1T1X6_9RHOB</name>
<dbReference type="InterPro" id="IPR050301">
    <property type="entry name" value="NTE"/>
</dbReference>
<gene>
    <name evidence="6" type="ORF">GO499_04670</name>
</gene>
<dbReference type="GO" id="GO:0016787">
    <property type="term" value="F:hydrolase activity"/>
    <property type="evidence" value="ECO:0007669"/>
    <property type="project" value="UniProtKB-UniRule"/>
</dbReference>
<dbReference type="InterPro" id="IPR016035">
    <property type="entry name" value="Acyl_Trfase/lysoPLipase"/>
</dbReference>
<feature type="short sequence motif" description="DGA/G" evidence="4">
    <location>
        <begin position="161"/>
        <end position="163"/>
    </location>
</feature>
<dbReference type="KEGG" id="amaq:GO499_04670"/>
<evidence type="ECO:0000313" key="7">
    <source>
        <dbReference type="Proteomes" id="UP000464495"/>
    </source>
</evidence>
<keyword evidence="7" id="KW-1185">Reference proteome</keyword>
<evidence type="ECO:0000313" key="6">
    <source>
        <dbReference type="EMBL" id="QHQ34532.1"/>
    </source>
</evidence>
<comment type="caution">
    <text evidence="4">Lacks conserved residue(s) required for the propagation of feature annotation.</text>
</comment>
<feature type="short sequence motif" description="GXSXG" evidence="4">
    <location>
        <begin position="45"/>
        <end position="49"/>
    </location>
</feature>
<dbReference type="InterPro" id="IPR002641">
    <property type="entry name" value="PNPLA_dom"/>
</dbReference>
<dbReference type="PANTHER" id="PTHR14226">
    <property type="entry name" value="NEUROPATHY TARGET ESTERASE/SWISS CHEESE D.MELANOGASTER"/>
    <property type="match status" value="1"/>
</dbReference>
<sequence>MDPQHEHRPPRIGVVLGAGVARGWSHIGVLKALDRLGIKIHAVSGASSGALVGASYATGRLGVLEDLAAGMTQRGMLRFLDVSLSRGGMIEGKWILDFMRDKIGDIRIEEARLRFGAVATAYGQGNEVWFTSGSIVDAVRASIALPGLLTPVWLRGRWMLDGAVSNPLPVALCRALGAEVIIAVNTSGDAAREARAVVELATTEEDAPDVGSSWLNWLSGGKGREAALPKRPGSIDVLGDAIFSMQGFVTRVRLAADPPSIVLTPSLSEIGIMDFHKGSAAIAAGEAAVKAAESRLLALTHTPPGAPATE</sequence>
<dbReference type="AlphaFoldDB" id="A0A6P1T1X6"/>
<dbReference type="GO" id="GO:0016042">
    <property type="term" value="P:lipid catabolic process"/>
    <property type="evidence" value="ECO:0007669"/>
    <property type="project" value="UniProtKB-UniRule"/>
</dbReference>
<dbReference type="Gene3D" id="3.40.1090.10">
    <property type="entry name" value="Cytosolic phospholipase A2 catalytic domain"/>
    <property type="match status" value="2"/>
</dbReference>
<dbReference type="RefSeq" id="WP_161861101.1">
    <property type="nucleotide sequence ID" value="NZ_CP046620.1"/>
</dbReference>
<dbReference type="Proteomes" id="UP000464495">
    <property type="component" value="Chromosome"/>
</dbReference>
<evidence type="ECO:0000259" key="5">
    <source>
        <dbReference type="PROSITE" id="PS51635"/>
    </source>
</evidence>
<protein>
    <recommendedName>
        <fullName evidence="5">PNPLA domain-containing protein</fullName>
    </recommendedName>
</protein>
<dbReference type="EMBL" id="CP046620">
    <property type="protein sequence ID" value="QHQ34532.1"/>
    <property type="molecule type" value="Genomic_DNA"/>
</dbReference>
<dbReference type="Pfam" id="PF01734">
    <property type="entry name" value="Patatin"/>
    <property type="match status" value="1"/>
</dbReference>
<evidence type="ECO:0000256" key="4">
    <source>
        <dbReference type="PROSITE-ProRule" id="PRU01161"/>
    </source>
</evidence>
<dbReference type="SUPFAM" id="SSF52151">
    <property type="entry name" value="FabD/lysophospholipase-like"/>
    <property type="match status" value="1"/>
</dbReference>
<reference evidence="6 7" key="1">
    <citation type="submission" date="2019-12" db="EMBL/GenBank/DDBJ databases">
        <title>Complete genome sequence of Algicella marina strain 9Alg 56(T) isolated from the red alga Tichocarpus crinitus.</title>
        <authorList>
            <person name="Kim S.-G."/>
            <person name="Nedashkovskaya O.I."/>
        </authorList>
    </citation>
    <scope>NUCLEOTIDE SEQUENCE [LARGE SCALE GENOMIC DNA]</scope>
    <source>
        <strain evidence="6 7">9Alg 56</strain>
    </source>
</reference>
<feature type="domain" description="PNPLA" evidence="5">
    <location>
        <begin position="14"/>
        <end position="174"/>
    </location>
</feature>
<accession>A0A6P1T1X6</accession>
<dbReference type="PROSITE" id="PS51635">
    <property type="entry name" value="PNPLA"/>
    <property type="match status" value="1"/>
</dbReference>
<proteinExistence type="predicted"/>
<feature type="active site" description="Nucleophile" evidence="4">
    <location>
        <position position="47"/>
    </location>
</feature>
<feature type="active site" description="Proton acceptor" evidence="4">
    <location>
        <position position="161"/>
    </location>
</feature>
<dbReference type="PANTHER" id="PTHR14226:SF76">
    <property type="entry name" value="NTE FAMILY PROTEIN RSSA"/>
    <property type="match status" value="1"/>
</dbReference>
<evidence type="ECO:0000256" key="3">
    <source>
        <dbReference type="ARBA" id="ARBA00023098"/>
    </source>
</evidence>
<keyword evidence="3 4" id="KW-0443">Lipid metabolism</keyword>